<evidence type="ECO:0000313" key="2">
    <source>
        <dbReference type="EMBL" id="SLM17674.1"/>
    </source>
</evidence>
<dbReference type="Pfam" id="PF01261">
    <property type="entry name" value="AP_endonuc_2"/>
    <property type="match status" value="1"/>
</dbReference>
<organism evidence="2">
    <name type="scientific">uncultured spirochete</name>
    <dbReference type="NCBI Taxonomy" id="156406"/>
    <lineage>
        <taxon>Bacteria</taxon>
        <taxon>Pseudomonadati</taxon>
        <taxon>Spirochaetota</taxon>
        <taxon>Spirochaetia</taxon>
        <taxon>Spirochaetales</taxon>
        <taxon>environmental samples</taxon>
    </lineage>
</organism>
<dbReference type="InterPro" id="IPR013022">
    <property type="entry name" value="Xyl_isomerase-like_TIM-brl"/>
</dbReference>
<dbReference type="EMBL" id="FWDO01000004">
    <property type="protein sequence ID" value="SLM17674.1"/>
    <property type="molecule type" value="Genomic_DNA"/>
</dbReference>
<protein>
    <submittedName>
        <fullName evidence="2">Putative AP endonuclease family 2</fullName>
    </submittedName>
</protein>
<dbReference type="Gene3D" id="3.20.20.150">
    <property type="entry name" value="Divalent-metal-dependent TIM barrel enzymes"/>
    <property type="match status" value="1"/>
</dbReference>
<keyword evidence="2" id="KW-0378">Hydrolase</keyword>
<proteinExistence type="predicted"/>
<dbReference type="GO" id="GO:0004519">
    <property type="term" value="F:endonuclease activity"/>
    <property type="evidence" value="ECO:0007669"/>
    <property type="project" value="UniProtKB-KW"/>
</dbReference>
<dbReference type="AlphaFoldDB" id="A0A3P3XN46"/>
<keyword evidence="2" id="KW-0540">Nuclease</keyword>
<keyword evidence="2" id="KW-0255">Endonuclease</keyword>
<dbReference type="PANTHER" id="PTHR12110">
    <property type="entry name" value="HYDROXYPYRUVATE ISOMERASE"/>
    <property type="match status" value="1"/>
</dbReference>
<gene>
    <name evidence="2" type="ORF">SPIRO4BDMA_40243</name>
</gene>
<dbReference type="SUPFAM" id="SSF51658">
    <property type="entry name" value="Xylose isomerase-like"/>
    <property type="match status" value="1"/>
</dbReference>
<evidence type="ECO:0000259" key="1">
    <source>
        <dbReference type="Pfam" id="PF01261"/>
    </source>
</evidence>
<accession>A0A3P3XN46</accession>
<dbReference type="PANTHER" id="PTHR12110:SF41">
    <property type="entry name" value="INOSOSE DEHYDRATASE"/>
    <property type="match status" value="1"/>
</dbReference>
<sequence length="280" mass="31188">MHKLFEPLALGTNLFKGYSLEEALSYIASCGFEYVEIASIANMCEHVAPKDMSGEKAAEVKKLIEKVGLKTYAFAGHVDLTVESDLKDFLKKIEFAAAIGAKIINTNSGPLSRLAEFRENMKKIITQAERFNMKIGLESHGDIIGTAKESVKYLKEFNHPLVRFNYDTGNTYFYSKGHVDVAEDIKYCFEYLEHIHLKDISIKGNVVRYCKIGEGDINFAAVAESLKSLGKPLPAGLEIPVFMHGTIDLLSSADAPLPIELAKSAARDSKKYLENLQERR</sequence>
<name>A0A3P3XN46_9SPIR</name>
<reference evidence="2" key="1">
    <citation type="submission" date="2017-02" db="EMBL/GenBank/DDBJ databases">
        <authorList>
            <person name="Regsiter A."/>
            <person name="William W."/>
        </authorList>
    </citation>
    <scope>NUCLEOTIDE SEQUENCE</scope>
    <source>
        <strain evidence="2">BdmA 4</strain>
    </source>
</reference>
<dbReference type="InterPro" id="IPR050312">
    <property type="entry name" value="IolE/XylAMocC-like"/>
</dbReference>
<feature type="domain" description="Xylose isomerase-like TIM barrel" evidence="1">
    <location>
        <begin position="26"/>
        <end position="240"/>
    </location>
</feature>
<dbReference type="InterPro" id="IPR036237">
    <property type="entry name" value="Xyl_isomerase-like_sf"/>
</dbReference>